<dbReference type="Proteomes" id="UP000310066">
    <property type="component" value="Unassembled WGS sequence"/>
</dbReference>
<dbReference type="EMBL" id="NAJP01000083">
    <property type="protein sequence ID" value="TKA33915.1"/>
    <property type="molecule type" value="Genomic_DNA"/>
</dbReference>
<organism evidence="2 3">
    <name type="scientific">Friedmanniomyces endolithicus</name>
    <dbReference type="NCBI Taxonomy" id="329885"/>
    <lineage>
        <taxon>Eukaryota</taxon>
        <taxon>Fungi</taxon>
        <taxon>Dikarya</taxon>
        <taxon>Ascomycota</taxon>
        <taxon>Pezizomycotina</taxon>
        <taxon>Dothideomycetes</taxon>
        <taxon>Dothideomycetidae</taxon>
        <taxon>Mycosphaerellales</taxon>
        <taxon>Teratosphaeriaceae</taxon>
        <taxon>Friedmanniomyces</taxon>
    </lineage>
</organism>
<dbReference type="GO" id="GO:0033615">
    <property type="term" value="P:mitochondrial proton-transporting ATP synthase complex assembly"/>
    <property type="evidence" value="ECO:0007669"/>
    <property type="project" value="InterPro"/>
</dbReference>
<comment type="caution">
    <text evidence="2">The sequence shown here is derived from an EMBL/GenBank/DDBJ whole genome shotgun (WGS) entry which is preliminary data.</text>
</comment>
<feature type="region of interest" description="Disordered" evidence="1">
    <location>
        <begin position="40"/>
        <end position="71"/>
    </location>
</feature>
<feature type="compositionally biased region" description="Low complexity" evidence="1">
    <location>
        <begin position="42"/>
        <end position="62"/>
    </location>
</feature>
<dbReference type="PANTHER" id="PTHR28015:SF1">
    <property type="entry name" value="ATP SYNTHASE ASSEMBLY FACTOR FMC1, MITOCHONDRIAL"/>
    <property type="match status" value="1"/>
</dbReference>
<gene>
    <name evidence="2" type="ORF">B0A54_15095</name>
</gene>
<proteinExistence type="predicted"/>
<name>A0A4U0UHB5_9PEZI</name>
<evidence type="ECO:0008006" key="4">
    <source>
        <dbReference type="Google" id="ProtNLM"/>
    </source>
</evidence>
<dbReference type="PANTHER" id="PTHR28015">
    <property type="entry name" value="ATP SYNTHASE ASSEMBLY FACTOR FMC1, MITOCHONDRIAL"/>
    <property type="match status" value="1"/>
</dbReference>
<dbReference type="InterPro" id="IPR039196">
    <property type="entry name" value="Fmc1"/>
</dbReference>
<reference evidence="2 3" key="1">
    <citation type="submission" date="2017-03" db="EMBL/GenBank/DDBJ databases">
        <title>Genomes of endolithic fungi from Antarctica.</title>
        <authorList>
            <person name="Coleine C."/>
            <person name="Masonjones S."/>
            <person name="Stajich J.E."/>
        </authorList>
    </citation>
    <scope>NUCLEOTIDE SEQUENCE [LARGE SCALE GENOMIC DNA]</scope>
    <source>
        <strain evidence="2 3">CCFEE 5311</strain>
    </source>
</reference>
<evidence type="ECO:0000256" key="1">
    <source>
        <dbReference type="SAM" id="MobiDB-lite"/>
    </source>
</evidence>
<protein>
    <recommendedName>
        <fullName evidence="4">Ras guanyl-nucleotide exchange factor RasGEF</fullName>
    </recommendedName>
</protein>
<dbReference type="GO" id="GO:0005759">
    <property type="term" value="C:mitochondrial matrix"/>
    <property type="evidence" value="ECO:0007669"/>
    <property type="project" value="TreeGrafter"/>
</dbReference>
<sequence>MTSPATQARSLYRRFLRELPTRTPSLLANPSPIQQHVRLDFAATATTPTPPSNTTGSGSSSSLQHQLDKPVEQRLEEAQQYIHYLRAQREYLTLLERYNPGVNFSEEEKVRLSARRVGMNLPVEFRPDGKEE</sequence>
<accession>A0A4U0UHB5</accession>
<evidence type="ECO:0000313" key="2">
    <source>
        <dbReference type="EMBL" id="TKA33915.1"/>
    </source>
</evidence>
<dbReference type="AlphaFoldDB" id="A0A4U0UHB5"/>
<evidence type="ECO:0000313" key="3">
    <source>
        <dbReference type="Proteomes" id="UP000310066"/>
    </source>
</evidence>
<dbReference type="STRING" id="329885.A0A4U0UHB5"/>
<dbReference type="OrthoDB" id="15893at2759"/>
<dbReference type="Pfam" id="PF13233">
    <property type="entry name" value="Complex1_LYR_2"/>
    <property type="match status" value="1"/>
</dbReference>